<evidence type="ECO:0000256" key="9">
    <source>
        <dbReference type="ARBA" id="ARBA00023180"/>
    </source>
</evidence>
<evidence type="ECO:0000313" key="12">
    <source>
        <dbReference type="Proteomes" id="UP001215280"/>
    </source>
</evidence>
<comment type="similarity">
    <text evidence="3">Belongs to the PIGS family.</text>
</comment>
<comment type="pathway">
    <text evidence="2">Glycolipid biosynthesis; glycosylphosphatidylinositol-anchor biosynthesis.</text>
</comment>
<keyword evidence="5 10" id="KW-0812">Transmembrane</keyword>
<keyword evidence="4" id="KW-0337">GPI-anchor biosynthesis</keyword>
<sequence length="499" mass="54992">MPPHIHPEGTTLRDPSKLFHQTDYIRRLIIASYWVIIILAIPLWWQTTSIERLSLPTSRVHAQAENKLRFPVHIKLESVQDASLPSALRHLLQDRIRRSPQAWKGLDVRVREVRDGQDVDAVEPADSYTIKADDGIPLVSQRQLTYPVRGGTLPILADALASLLVPPIDAHRVAQYSPRYRLAFTLLNEDAAAGKSISGWDISGAISRHLSPILSGLSVLHNFTIESQVQFHAPLAFSPTRLDKGYGLTPEDLTVFVNSAEWSLSSSVSNDPVLHFIVFIPSASRRPLQILDAHGLPSSSDAFLLPQWGGIVIYNPPPELDAHVQLPSSALNAVFSAFANQLLALLGVPGLPREMRTDASVLTGWQLDALLRRRALENAEGAQDTLESIVKLVDQIENMPVGQDVRGDVQDALTALDKMYASASASLNETLRQSADALTLASRAFFNPGMLALLYFPAEHNFAVYTPLFASAMIPLIAAAIREVSVWRKQRREAAQALE</sequence>
<keyword evidence="9" id="KW-0325">Glycoprotein</keyword>
<evidence type="ECO:0000256" key="2">
    <source>
        <dbReference type="ARBA" id="ARBA00004687"/>
    </source>
</evidence>
<dbReference type="Pfam" id="PF10510">
    <property type="entry name" value="PIG-S"/>
    <property type="match status" value="2"/>
</dbReference>
<comment type="caution">
    <text evidence="11">The sequence shown here is derived from an EMBL/GenBank/DDBJ whole genome shotgun (WGS) entry which is preliminary data.</text>
</comment>
<comment type="subcellular location">
    <subcellularLocation>
        <location evidence="1">Endoplasmic reticulum membrane</location>
        <topology evidence="1">Multi-pass membrane protein</topology>
    </subcellularLocation>
</comment>
<evidence type="ECO:0000256" key="10">
    <source>
        <dbReference type="SAM" id="Phobius"/>
    </source>
</evidence>
<keyword evidence="12" id="KW-1185">Reference proteome</keyword>
<organism evidence="11 12">
    <name type="scientific">Mycena maculata</name>
    <dbReference type="NCBI Taxonomy" id="230809"/>
    <lineage>
        <taxon>Eukaryota</taxon>
        <taxon>Fungi</taxon>
        <taxon>Dikarya</taxon>
        <taxon>Basidiomycota</taxon>
        <taxon>Agaricomycotina</taxon>
        <taxon>Agaricomycetes</taxon>
        <taxon>Agaricomycetidae</taxon>
        <taxon>Agaricales</taxon>
        <taxon>Marasmiineae</taxon>
        <taxon>Mycenaceae</taxon>
        <taxon>Mycena</taxon>
    </lineage>
</organism>
<protein>
    <submittedName>
        <fullName evidence="11">Phosphatidylinositol-glycan biosynthesis class S protein-domain-containing protein</fullName>
    </submittedName>
</protein>
<evidence type="ECO:0000313" key="11">
    <source>
        <dbReference type="EMBL" id="KAJ7741428.1"/>
    </source>
</evidence>
<evidence type="ECO:0000256" key="3">
    <source>
        <dbReference type="ARBA" id="ARBA00005316"/>
    </source>
</evidence>
<evidence type="ECO:0000256" key="5">
    <source>
        <dbReference type="ARBA" id="ARBA00022692"/>
    </source>
</evidence>
<feature type="transmembrane region" description="Helical" evidence="10">
    <location>
        <begin position="24"/>
        <end position="45"/>
    </location>
</feature>
<accession>A0AAD7IGU3</accession>
<evidence type="ECO:0000256" key="6">
    <source>
        <dbReference type="ARBA" id="ARBA00022824"/>
    </source>
</evidence>
<evidence type="ECO:0000256" key="4">
    <source>
        <dbReference type="ARBA" id="ARBA00022502"/>
    </source>
</evidence>
<feature type="transmembrane region" description="Helical" evidence="10">
    <location>
        <begin position="462"/>
        <end position="481"/>
    </location>
</feature>
<dbReference type="PANTHER" id="PTHR21072:SF13">
    <property type="entry name" value="GPI TRANSAMIDASE COMPONENT PIG-S"/>
    <property type="match status" value="1"/>
</dbReference>
<keyword evidence="6" id="KW-0256">Endoplasmic reticulum</keyword>
<keyword evidence="8 10" id="KW-0472">Membrane</keyword>
<dbReference type="GO" id="GO:0006506">
    <property type="term" value="P:GPI anchor biosynthetic process"/>
    <property type="evidence" value="ECO:0007669"/>
    <property type="project" value="UniProtKB-KW"/>
</dbReference>
<evidence type="ECO:0000256" key="8">
    <source>
        <dbReference type="ARBA" id="ARBA00023136"/>
    </source>
</evidence>
<reference evidence="11" key="1">
    <citation type="submission" date="2023-03" db="EMBL/GenBank/DDBJ databases">
        <title>Massive genome expansion in bonnet fungi (Mycena s.s.) driven by repeated elements and novel gene families across ecological guilds.</title>
        <authorList>
            <consortium name="Lawrence Berkeley National Laboratory"/>
            <person name="Harder C.B."/>
            <person name="Miyauchi S."/>
            <person name="Viragh M."/>
            <person name="Kuo A."/>
            <person name="Thoen E."/>
            <person name="Andreopoulos B."/>
            <person name="Lu D."/>
            <person name="Skrede I."/>
            <person name="Drula E."/>
            <person name="Henrissat B."/>
            <person name="Morin E."/>
            <person name="Kohler A."/>
            <person name="Barry K."/>
            <person name="LaButti K."/>
            <person name="Morin E."/>
            <person name="Salamov A."/>
            <person name="Lipzen A."/>
            <person name="Mereny Z."/>
            <person name="Hegedus B."/>
            <person name="Baldrian P."/>
            <person name="Stursova M."/>
            <person name="Weitz H."/>
            <person name="Taylor A."/>
            <person name="Grigoriev I.V."/>
            <person name="Nagy L.G."/>
            <person name="Martin F."/>
            <person name="Kauserud H."/>
        </authorList>
    </citation>
    <scope>NUCLEOTIDE SEQUENCE</scope>
    <source>
        <strain evidence="11">CBHHK188m</strain>
    </source>
</reference>
<evidence type="ECO:0000256" key="7">
    <source>
        <dbReference type="ARBA" id="ARBA00022989"/>
    </source>
</evidence>
<dbReference type="AlphaFoldDB" id="A0AAD7IGU3"/>
<dbReference type="GO" id="GO:0016255">
    <property type="term" value="P:attachment of GPI anchor to protein"/>
    <property type="evidence" value="ECO:0007669"/>
    <property type="project" value="InterPro"/>
</dbReference>
<dbReference type="InterPro" id="IPR019540">
    <property type="entry name" value="PtdIno-glycan_biosynth_class_S"/>
</dbReference>
<dbReference type="PANTHER" id="PTHR21072">
    <property type="entry name" value="GPI TRANSAMIDASE COMPONENT PIG-S"/>
    <property type="match status" value="1"/>
</dbReference>
<dbReference type="EMBL" id="JARJLG010000123">
    <property type="protein sequence ID" value="KAJ7741428.1"/>
    <property type="molecule type" value="Genomic_DNA"/>
</dbReference>
<evidence type="ECO:0000256" key="1">
    <source>
        <dbReference type="ARBA" id="ARBA00004477"/>
    </source>
</evidence>
<dbReference type="Proteomes" id="UP001215280">
    <property type="component" value="Unassembled WGS sequence"/>
</dbReference>
<dbReference type="GO" id="GO:0042765">
    <property type="term" value="C:GPI-anchor transamidase complex"/>
    <property type="evidence" value="ECO:0007669"/>
    <property type="project" value="InterPro"/>
</dbReference>
<proteinExistence type="inferred from homology"/>
<gene>
    <name evidence="11" type="ORF">DFH07DRAFT_838059</name>
</gene>
<keyword evidence="7 10" id="KW-1133">Transmembrane helix</keyword>
<name>A0AAD7IGU3_9AGAR</name>